<dbReference type="InterPro" id="IPR007943">
    <property type="entry name" value="Asp-B-hydro/Triadin_dom"/>
</dbReference>
<proteinExistence type="predicted"/>
<keyword evidence="6 11" id="KW-0472">Membrane</keyword>
<keyword evidence="7" id="KW-1015">Disulfide bond</keyword>
<evidence type="ECO:0000256" key="5">
    <source>
        <dbReference type="ARBA" id="ARBA00022989"/>
    </source>
</evidence>
<evidence type="ECO:0000259" key="12">
    <source>
        <dbReference type="Pfam" id="PF05279"/>
    </source>
</evidence>
<evidence type="ECO:0000313" key="13">
    <source>
        <dbReference type="Ensembl" id="ENSLLEP00000030498.1"/>
    </source>
</evidence>
<dbReference type="PANTHER" id="PTHR14106:SF0">
    <property type="entry name" value="TRIADIN"/>
    <property type="match status" value="1"/>
</dbReference>
<feature type="transmembrane region" description="Helical" evidence="11">
    <location>
        <begin position="76"/>
        <end position="99"/>
    </location>
</feature>
<accession>A0A8C5PZW3</accession>
<evidence type="ECO:0000256" key="4">
    <source>
        <dbReference type="ARBA" id="ARBA00022692"/>
    </source>
</evidence>
<organism evidence="13 14">
    <name type="scientific">Leptobrachium leishanense</name>
    <name type="common">Leishan spiny toad</name>
    <dbReference type="NCBI Taxonomy" id="445787"/>
    <lineage>
        <taxon>Eukaryota</taxon>
        <taxon>Metazoa</taxon>
        <taxon>Chordata</taxon>
        <taxon>Craniata</taxon>
        <taxon>Vertebrata</taxon>
        <taxon>Euteleostomi</taxon>
        <taxon>Amphibia</taxon>
        <taxon>Batrachia</taxon>
        <taxon>Anura</taxon>
        <taxon>Pelobatoidea</taxon>
        <taxon>Megophryidae</taxon>
        <taxon>Leptobrachium</taxon>
    </lineage>
</organism>
<keyword evidence="14" id="KW-1185">Reference proteome</keyword>
<evidence type="ECO:0000256" key="2">
    <source>
        <dbReference type="ARBA" id="ARBA00016711"/>
    </source>
</evidence>
<reference evidence="13" key="1">
    <citation type="submission" date="2025-08" db="UniProtKB">
        <authorList>
            <consortium name="Ensembl"/>
        </authorList>
    </citation>
    <scope>IDENTIFICATION</scope>
</reference>
<comment type="subcellular location">
    <subcellularLocation>
        <location evidence="1">Sarcoplasmic reticulum membrane</location>
        <topology evidence="1">Single-pass type II membrane protein</topology>
    </subcellularLocation>
</comment>
<keyword evidence="8" id="KW-0325">Glycoprotein</keyword>
<dbReference type="GO" id="GO:0014701">
    <property type="term" value="C:junctional sarcoplasmic reticulum membrane"/>
    <property type="evidence" value="ECO:0007669"/>
    <property type="project" value="TreeGrafter"/>
</dbReference>
<keyword evidence="4 11" id="KW-0812">Transmembrane</keyword>
<dbReference type="GO" id="GO:0010880">
    <property type="term" value="P:regulation of release of sequestered calcium ion into cytosol by sarcoplasmic reticulum"/>
    <property type="evidence" value="ECO:0007669"/>
    <property type="project" value="TreeGrafter"/>
</dbReference>
<evidence type="ECO:0000256" key="6">
    <source>
        <dbReference type="ARBA" id="ARBA00023136"/>
    </source>
</evidence>
<feature type="domain" description="Aspartyl beta-hydroxylase/Triadin" evidence="12">
    <location>
        <begin position="76"/>
        <end position="105"/>
    </location>
</feature>
<dbReference type="Proteomes" id="UP000694569">
    <property type="component" value="Unplaced"/>
</dbReference>
<keyword evidence="5 11" id="KW-1133">Transmembrane helix</keyword>
<keyword evidence="3" id="KW-0597">Phosphoprotein</keyword>
<dbReference type="GO" id="GO:0005102">
    <property type="term" value="F:signaling receptor binding"/>
    <property type="evidence" value="ECO:0007669"/>
    <property type="project" value="InterPro"/>
</dbReference>
<feature type="region of interest" description="Disordered" evidence="10">
    <location>
        <begin position="31"/>
        <end position="50"/>
    </location>
</feature>
<dbReference type="GeneTree" id="ENSGT00510000049207"/>
<dbReference type="Ensembl" id="ENSLLET00000031669.1">
    <property type="protein sequence ID" value="ENSLLEP00000030498.1"/>
    <property type="gene ID" value="ENSLLEG00000019105.1"/>
</dbReference>
<sequence length="185" mass="20899">QHSDRQLWKILHSCRVSPVSWSCLLHSGSSFRSRQRGRSSTTTTVLDGKNGSVHKPSVKVANTVAQDLKTTFRSPVAWLLVAALIVTWSSVVIVMFDLVDYKALSGGPLNKFRTDPVKLIHQAVDDSTDWLYAWFSTISDIISLDDDHKGIYLLHRSIKSSLTYSQKWILLLFLFCNKAKQHLSI</sequence>
<dbReference type="Pfam" id="PF05279">
    <property type="entry name" value="Asp-B-Hydro_N"/>
    <property type="match status" value="1"/>
</dbReference>
<dbReference type="GO" id="GO:0005886">
    <property type="term" value="C:plasma membrane"/>
    <property type="evidence" value="ECO:0007669"/>
    <property type="project" value="TreeGrafter"/>
</dbReference>
<dbReference type="PANTHER" id="PTHR14106">
    <property type="entry name" value="TRIADIN"/>
    <property type="match status" value="1"/>
</dbReference>
<evidence type="ECO:0000256" key="8">
    <source>
        <dbReference type="ARBA" id="ARBA00023180"/>
    </source>
</evidence>
<evidence type="ECO:0000256" key="1">
    <source>
        <dbReference type="ARBA" id="ARBA00004157"/>
    </source>
</evidence>
<evidence type="ECO:0000256" key="9">
    <source>
        <dbReference type="ARBA" id="ARBA00046074"/>
    </source>
</evidence>
<dbReference type="GO" id="GO:0060047">
    <property type="term" value="P:heart contraction"/>
    <property type="evidence" value="ECO:0007669"/>
    <property type="project" value="TreeGrafter"/>
</dbReference>
<comment type="function">
    <text evidence="9">Contributes to the regulation of lumenal Ca2+ release via the sarcoplasmic reticulum calcium release channels RYR1 and RYR2, a key step in triggering skeletal and heart muscle contraction. Required for normal organization of the triad junction, where T-tubules and the sarcoplasmic reticulum terminal cisternae are in close contact. Required for normal skeletal muscle strength. Plays a role in excitation-contraction coupling in the heart and in regulating the rate of heart beats.</text>
</comment>
<evidence type="ECO:0000256" key="3">
    <source>
        <dbReference type="ARBA" id="ARBA00022553"/>
    </source>
</evidence>
<evidence type="ECO:0000256" key="10">
    <source>
        <dbReference type="SAM" id="MobiDB-lite"/>
    </source>
</evidence>
<dbReference type="AlphaFoldDB" id="A0A8C5PZW3"/>
<name>A0A8C5PZW3_9ANUR</name>
<protein>
    <recommendedName>
        <fullName evidence="2">Triadin</fullName>
    </recommendedName>
</protein>
<evidence type="ECO:0000313" key="14">
    <source>
        <dbReference type="Proteomes" id="UP000694569"/>
    </source>
</evidence>
<evidence type="ECO:0000256" key="7">
    <source>
        <dbReference type="ARBA" id="ARBA00023157"/>
    </source>
</evidence>
<dbReference type="GO" id="GO:0086036">
    <property type="term" value="P:regulation of cardiac muscle cell membrane potential"/>
    <property type="evidence" value="ECO:0007669"/>
    <property type="project" value="TreeGrafter"/>
</dbReference>
<evidence type="ECO:0000256" key="11">
    <source>
        <dbReference type="SAM" id="Phobius"/>
    </source>
</evidence>
<dbReference type="InterPro" id="IPR010798">
    <property type="entry name" value="Triadin"/>
</dbReference>
<feature type="compositionally biased region" description="Low complexity" evidence="10">
    <location>
        <begin position="31"/>
        <end position="44"/>
    </location>
</feature>
<reference evidence="13" key="2">
    <citation type="submission" date="2025-09" db="UniProtKB">
        <authorList>
            <consortium name="Ensembl"/>
        </authorList>
    </citation>
    <scope>IDENTIFICATION</scope>
</reference>